<dbReference type="InterPro" id="IPR051799">
    <property type="entry name" value="NADH_flavin_oxidoreductase"/>
</dbReference>
<dbReference type="EMBL" id="JARVKF010000331">
    <property type="protein sequence ID" value="KAK9418952.1"/>
    <property type="molecule type" value="Genomic_DNA"/>
</dbReference>
<dbReference type="Gene3D" id="3.20.20.70">
    <property type="entry name" value="Aldolase class I"/>
    <property type="match status" value="1"/>
</dbReference>
<keyword evidence="3" id="KW-0288">FMN</keyword>
<reference evidence="6 7" key="1">
    <citation type="journal article" date="2024" name="J. Plant Pathol.">
        <title>Sequence and assembly of the genome of Seiridium unicorne, isolate CBS 538.82, causal agent of cypress canker disease.</title>
        <authorList>
            <person name="Scali E."/>
            <person name="Rocca G.D."/>
            <person name="Danti R."/>
            <person name="Garbelotto M."/>
            <person name="Barberini S."/>
            <person name="Baroncelli R."/>
            <person name="Emiliani G."/>
        </authorList>
    </citation>
    <scope>NUCLEOTIDE SEQUENCE [LARGE SCALE GENOMIC DNA]</scope>
    <source>
        <strain evidence="6 7">BM-138-508</strain>
    </source>
</reference>
<feature type="domain" description="NADH:flavin oxidoreductase/NADH oxidase N-terminal" evidence="5">
    <location>
        <begin position="27"/>
        <end position="365"/>
    </location>
</feature>
<protein>
    <submittedName>
        <fullName evidence="6">NADH:flavin oxidoreductase/NADH oxidase N-terminal domain-containing protein</fullName>
    </submittedName>
</protein>
<comment type="similarity">
    <text evidence="1">Belongs to the NADH:flavin oxidoreductase/NADH oxidase family.</text>
</comment>
<dbReference type="InterPro" id="IPR001155">
    <property type="entry name" value="OxRdtase_FMN_N"/>
</dbReference>
<gene>
    <name evidence="6" type="ORF">SUNI508_07473</name>
</gene>
<dbReference type="InterPro" id="IPR013785">
    <property type="entry name" value="Aldolase_TIM"/>
</dbReference>
<evidence type="ECO:0000313" key="7">
    <source>
        <dbReference type="Proteomes" id="UP001408356"/>
    </source>
</evidence>
<dbReference type="Pfam" id="PF00724">
    <property type="entry name" value="Oxidored_FMN"/>
    <property type="match status" value="1"/>
</dbReference>
<comment type="caution">
    <text evidence="6">The sequence shown here is derived from an EMBL/GenBank/DDBJ whole genome shotgun (WGS) entry which is preliminary data.</text>
</comment>
<sequence>MSAPRYGSRLVDVSRLARPLQFYPSGRVVKNRLMKAPMGEGLASWSPKNLPGRGIPTNELVELYRRWGEGQDSWGMIITGNVETDFRSIAAAGDMIVTPECQTAGERFEMFQKVAAAGKAEGSLMVAQVSYPGRQLQHRFNPVAMSSTEVQIFRDNGTKYAKPHLASKEEIARLIDGFAHAAEYLEKAGFDGIELHAAHGYLLSQFLSRTTNHRTDEYGPQTSESRLRFIAEVGRAIRGRVSPGFVVGAKINSVEFQNDGVTTQEVQELCRILEDVGFDFVDLSGGSAGMQWKDESARRREAFFFEWAEMVIKGLSSDSKLKVYMTGGFRSSAGMLKSLDIVDGVGIARPATTEPRLARDILNGRVTGAIKPVEKLETDALLGLIVSQAQVFQIGTGTEPFDTSNEKTMEIFQTDMETWKQKAAEDGDKLEFVYPPRFSGPQVEYEG</sequence>
<dbReference type="SUPFAM" id="SSF51395">
    <property type="entry name" value="FMN-linked oxidoreductases"/>
    <property type="match status" value="1"/>
</dbReference>
<accession>A0ABR2UWF5</accession>
<dbReference type="PANTHER" id="PTHR43656:SF5">
    <property type="entry name" value="NADH:FLAVIN OXIDOREDUCTASE_NADH OXIDASE N-TERMINAL DOMAIN-CONTAINING PROTEIN"/>
    <property type="match status" value="1"/>
</dbReference>
<proteinExistence type="inferred from homology"/>
<evidence type="ECO:0000313" key="6">
    <source>
        <dbReference type="EMBL" id="KAK9418952.1"/>
    </source>
</evidence>
<keyword evidence="2" id="KW-0285">Flavoprotein</keyword>
<name>A0ABR2UWF5_9PEZI</name>
<organism evidence="6 7">
    <name type="scientific">Seiridium unicorne</name>
    <dbReference type="NCBI Taxonomy" id="138068"/>
    <lineage>
        <taxon>Eukaryota</taxon>
        <taxon>Fungi</taxon>
        <taxon>Dikarya</taxon>
        <taxon>Ascomycota</taxon>
        <taxon>Pezizomycotina</taxon>
        <taxon>Sordariomycetes</taxon>
        <taxon>Xylariomycetidae</taxon>
        <taxon>Amphisphaeriales</taxon>
        <taxon>Sporocadaceae</taxon>
        <taxon>Seiridium</taxon>
    </lineage>
</organism>
<keyword evidence="7" id="KW-1185">Reference proteome</keyword>
<evidence type="ECO:0000259" key="5">
    <source>
        <dbReference type="Pfam" id="PF00724"/>
    </source>
</evidence>
<evidence type="ECO:0000256" key="3">
    <source>
        <dbReference type="ARBA" id="ARBA00022643"/>
    </source>
</evidence>
<evidence type="ECO:0000256" key="2">
    <source>
        <dbReference type="ARBA" id="ARBA00022630"/>
    </source>
</evidence>
<dbReference type="PANTHER" id="PTHR43656">
    <property type="entry name" value="BINDING OXIDOREDUCTASE, PUTATIVE (AFU_ORTHOLOGUE AFUA_2G08260)-RELATED"/>
    <property type="match status" value="1"/>
</dbReference>
<evidence type="ECO:0000256" key="4">
    <source>
        <dbReference type="ARBA" id="ARBA00023002"/>
    </source>
</evidence>
<keyword evidence="4" id="KW-0560">Oxidoreductase</keyword>
<evidence type="ECO:0000256" key="1">
    <source>
        <dbReference type="ARBA" id="ARBA00005979"/>
    </source>
</evidence>
<dbReference type="Proteomes" id="UP001408356">
    <property type="component" value="Unassembled WGS sequence"/>
</dbReference>